<dbReference type="HOGENOM" id="CLU_1664637_0_0_1"/>
<reference evidence="6" key="2">
    <citation type="submission" date="2025-08" db="UniProtKB">
        <authorList>
            <consortium name="Ensembl"/>
        </authorList>
    </citation>
    <scope>IDENTIFICATION</scope>
</reference>
<evidence type="ECO:0000256" key="5">
    <source>
        <dbReference type="SAM" id="MobiDB-lite"/>
    </source>
</evidence>
<feature type="compositionally biased region" description="Low complexity" evidence="5">
    <location>
        <begin position="17"/>
        <end position="29"/>
    </location>
</feature>
<keyword evidence="4" id="KW-0802">TPR repeat</keyword>
<accession>H2ZNV4</accession>
<dbReference type="GeneTree" id="ENSGT00940000174503"/>
<evidence type="ECO:0000256" key="4">
    <source>
        <dbReference type="ARBA" id="ARBA00022803"/>
    </source>
</evidence>
<dbReference type="AlphaFoldDB" id="H2ZNV4"/>
<dbReference type="Ensembl" id="ENSCSAVT00000019478.1">
    <property type="protein sequence ID" value="ENSCSAVP00000019270.1"/>
    <property type="gene ID" value="ENSCSAVG00000011313.1"/>
</dbReference>
<evidence type="ECO:0000313" key="6">
    <source>
        <dbReference type="Ensembl" id="ENSCSAVP00000019270.1"/>
    </source>
</evidence>
<comment type="subcellular location">
    <subcellularLocation>
        <location evidence="1">Cytoplasm</location>
    </subcellularLocation>
</comment>
<evidence type="ECO:0000256" key="3">
    <source>
        <dbReference type="ARBA" id="ARBA00022737"/>
    </source>
</evidence>
<protein>
    <submittedName>
        <fullName evidence="6">Uncharacterized protein</fullName>
    </submittedName>
</protein>
<keyword evidence="7" id="KW-1185">Reference proteome</keyword>
<dbReference type="InterPro" id="IPR051476">
    <property type="entry name" value="Bac_ResReg_Asp_Phosphatase"/>
</dbReference>
<dbReference type="STRING" id="51511.ENSCSAVP00000019270"/>
<dbReference type="InParanoid" id="H2ZNV4"/>
<organism evidence="6 7">
    <name type="scientific">Ciona savignyi</name>
    <name type="common">Pacific transparent sea squirt</name>
    <dbReference type="NCBI Taxonomy" id="51511"/>
    <lineage>
        <taxon>Eukaryota</taxon>
        <taxon>Metazoa</taxon>
        <taxon>Chordata</taxon>
        <taxon>Tunicata</taxon>
        <taxon>Ascidiacea</taxon>
        <taxon>Phlebobranchia</taxon>
        <taxon>Cionidae</taxon>
        <taxon>Ciona</taxon>
    </lineage>
</organism>
<reference evidence="6" key="3">
    <citation type="submission" date="2025-09" db="UniProtKB">
        <authorList>
            <consortium name="Ensembl"/>
        </authorList>
    </citation>
    <scope>IDENTIFICATION</scope>
</reference>
<reference evidence="7" key="1">
    <citation type="submission" date="2003-08" db="EMBL/GenBank/DDBJ databases">
        <authorList>
            <person name="Birren B."/>
            <person name="Nusbaum C."/>
            <person name="Abebe A."/>
            <person name="Abouelleil A."/>
            <person name="Adekoya E."/>
            <person name="Ait-zahra M."/>
            <person name="Allen N."/>
            <person name="Allen T."/>
            <person name="An P."/>
            <person name="Anderson M."/>
            <person name="Anderson S."/>
            <person name="Arachchi H."/>
            <person name="Armbruster J."/>
            <person name="Bachantsang P."/>
            <person name="Baldwin J."/>
            <person name="Barry A."/>
            <person name="Bayul T."/>
            <person name="Blitshsteyn B."/>
            <person name="Bloom T."/>
            <person name="Blye J."/>
            <person name="Boguslavskiy L."/>
            <person name="Borowsky M."/>
            <person name="Boukhgalter B."/>
            <person name="Brunache A."/>
            <person name="Butler J."/>
            <person name="Calixte N."/>
            <person name="Calvo S."/>
            <person name="Camarata J."/>
            <person name="Campo K."/>
            <person name="Chang J."/>
            <person name="Cheshatsang Y."/>
            <person name="Citroen M."/>
            <person name="Collymore A."/>
            <person name="Considine T."/>
            <person name="Cook A."/>
            <person name="Cooke P."/>
            <person name="Corum B."/>
            <person name="Cuomo C."/>
            <person name="David R."/>
            <person name="Dawoe T."/>
            <person name="Degray S."/>
            <person name="Dodge S."/>
            <person name="Dooley K."/>
            <person name="Dorje P."/>
            <person name="Dorjee K."/>
            <person name="Dorris L."/>
            <person name="Duffey N."/>
            <person name="Dupes A."/>
            <person name="Elkins T."/>
            <person name="Engels R."/>
            <person name="Erickson J."/>
            <person name="Farina A."/>
            <person name="Faro S."/>
            <person name="Ferreira P."/>
            <person name="Fischer H."/>
            <person name="Fitzgerald M."/>
            <person name="Foley K."/>
            <person name="Gage D."/>
            <person name="Galagan J."/>
            <person name="Gearin G."/>
            <person name="Gnerre S."/>
            <person name="Gnirke A."/>
            <person name="Goyette A."/>
            <person name="Graham J."/>
            <person name="Grandbois E."/>
            <person name="Gyaltsen K."/>
            <person name="Hafez N."/>
            <person name="Hagopian D."/>
            <person name="Hagos B."/>
            <person name="Hall J."/>
            <person name="Hatcher B."/>
            <person name="Heller A."/>
            <person name="Higgins H."/>
            <person name="Honan T."/>
            <person name="Horn A."/>
            <person name="Houde N."/>
            <person name="Hughes L."/>
            <person name="Hulme W."/>
            <person name="Husby E."/>
            <person name="Iliev I."/>
            <person name="Jaffe D."/>
            <person name="Jones C."/>
            <person name="Kamal M."/>
            <person name="Kamat A."/>
            <person name="Kamvysselis M."/>
            <person name="Karlsson E."/>
            <person name="Kells C."/>
            <person name="Kieu A."/>
            <person name="Kisner P."/>
            <person name="Kodira C."/>
            <person name="Kulbokas E."/>
            <person name="Labutti K."/>
            <person name="Lama D."/>
            <person name="Landers T."/>
            <person name="Leger J."/>
            <person name="Levine S."/>
            <person name="Lewis D."/>
            <person name="Lewis T."/>
            <person name="Lindblad-toh K."/>
            <person name="Liu X."/>
            <person name="Lokyitsang T."/>
            <person name="Lokyitsang Y."/>
            <person name="Lucien O."/>
            <person name="Lui A."/>
            <person name="Ma L.J."/>
            <person name="Mabbitt R."/>
            <person name="Macdonald J."/>
            <person name="Maclean C."/>
            <person name="Major J."/>
            <person name="Manning J."/>
            <person name="Marabella R."/>
            <person name="Maru K."/>
            <person name="Matthews C."/>
            <person name="Mauceli E."/>
            <person name="Mccarthy M."/>
            <person name="Mcdonough S."/>
            <person name="Mcghee T."/>
            <person name="Meldrim J."/>
            <person name="Meneus L."/>
            <person name="Mesirov J."/>
            <person name="Mihalev A."/>
            <person name="Mihova T."/>
            <person name="Mikkelsen T."/>
            <person name="Mlenga V."/>
            <person name="Moru K."/>
            <person name="Mozes J."/>
            <person name="Mulrain L."/>
            <person name="Munson G."/>
            <person name="Naylor J."/>
            <person name="Newes C."/>
            <person name="Nguyen C."/>
            <person name="Nguyen N."/>
            <person name="Nguyen T."/>
            <person name="Nicol R."/>
            <person name="Nielsen C."/>
            <person name="Nizzari M."/>
            <person name="Norbu C."/>
            <person name="Norbu N."/>
            <person name="O'donnell P."/>
            <person name="Okoawo O."/>
            <person name="O'leary S."/>
            <person name="Omotosho B."/>
            <person name="O'neill K."/>
            <person name="Osman S."/>
            <person name="Parker S."/>
            <person name="Perrin D."/>
            <person name="Phunkhang P."/>
            <person name="Piqani B."/>
            <person name="Purcell S."/>
            <person name="Rachupka T."/>
            <person name="Ramasamy U."/>
            <person name="Rameau R."/>
            <person name="Ray V."/>
            <person name="Raymond C."/>
            <person name="Retta R."/>
            <person name="Richardson S."/>
            <person name="Rise C."/>
            <person name="Rodriguez J."/>
            <person name="Rogers J."/>
            <person name="Rogov P."/>
            <person name="Rutman M."/>
            <person name="Schupbach R."/>
            <person name="Seaman C."/>
            <person name="Settipalli S."/>
            <person name="Sharpe T."/>
            <person name="Sheridan J."/>
            <person name="Sherpa N."/>
            <person name="Shi J."/>
            <person name="Smirnov S."/>
            <person name="Smith C."/>
            <person name="Sougnez C."/>
            <person name="Spencer B."/>
            <person name="Stalker J."/>
            <person name="Stange-thomann N."/>
            <person name="Stavropoulos S."/>
            <person name="Stetson K."/>
            <person name="Stone C."/>
            <person name="Stone S."/>
            <person name="Stubbs M."/>
            <person name="Talamas J."/>
            <person name="Tchuinga P."/>
            <person name="Tenzing P."/>
            <person name="Tesfaye S."/>
            <person name="Theodore J."/>
            <person name="Thoulutsang Y."/>
            <person name="Topham K."/>
            <person name="Towey S."/>
            <person name="Tsamla T."/>
            <person name="Tsomo N."/>
            <person name="Vallee D."/>
            <person name="Vassiliev H."/>
            <person name="Venkataraman V."/>
            <person name="Vinson J."/>
            <person name="Vo A."/>
            <person name="Wade C."/>
            <person name="Wang S."/>
            <person name="Wangchuk T."/>
            <person name="Wangdi T."/>
            <person name="Whittaker C."/>
            <person name="Wilkinson J."/>
            <person name="Wu Y."/>
            <person name="Wyman D."/>
            <person name="Yadav S."/>
            <person name="Yang S."/>
            <person name="Yang X."/>
            <person name="Yeager S."/>
            <person name="Yee E."/>
            <person name="Young G."/>
            <person name="Zainoun J."/>
            <person name="Zembeck L."/>
            <person name="Zimmer A."/>
            <person name="Zody M."/>
            <person name="Lander E."/>
        </authorList>
    </citation>
    <scope>NUCLEOTIDE SEQUENCE [LARGE SCALE GENOMIC DNA]</scope>
</reference>
<dbReference type="eggNOG" id="ENOG502QQ2U">
    <property type="taxonomic scope" value="Eukaryota"/>
</dbReference>
<evidence type="ECO:0000313" key="7">
    <source>
        <dbReference type="Proteomes" id="UP000007875"/>
    </source>
</evidence>
<dbReference type="GO" id="GO:0005929">
    <property type="term" value="C:cilium"/>
    <property type="evidence" value="ECO:0007669"/>
    <property type="project" value="TreeGrafter"/>
</dbReference>
<dbReference type="GO" id="GO:0003341">
    <property type="term" value="P:cilium movement"/>
    <property type="evidence" value="ECO:0007669"/>
    <property type="project" value="TreeGrafter"/>
</dbReference>
<feature type="region of interest" description="Disordered" evidence="5">
    <location>
        <begin position="1"/>
        <end position="30"/>
    </location>
</feature>
<proteinExistence type="predicted"/>
<name>H2ZNV4_CIOSA</name>
<keyword evidence="2" id="KW-0963">Cytoplasm</keyword>
<dbReference type="GO" id="GO:0005737">
    <property type="term" value="C:cytoplasm"/>
    <property type="evidence" value="ECO:0007669"/>
    <property type="project" value="UniProtKB-SubCell"/>
</dbReference>
<evidence type="ECO:0000256" key="1">
    <source>
        <dbReference type="ARBA" id="ARBA00004496"/>
    </source>
</evidence>
<keyword evidence="3" id="KW-0677">Repeat</keyword>
<dbReference type="PANTHER" id="PTHR46630">
    <property type="entry name" value="TETRATRICOPEPTIDE REPEAT PROTEIN 29"/>
    <property type="match status" value="1"/>
</dbReference>
<dbReference type="PANTHER" id="PTHR46630:SF1">
    <property type="entry name" value="TETRATRICOPEPTIDE REPEAT PROTEIN 29"/>
    <property type="match status" value="1"/>
</dbReference>
<sequence>MTTLPAINTKGNRASTNSVNERAASNASRRNTRFMTWRERELAKQQKIRDEKPTMAKVDTSMYRNSYKHNMCVEMLKEGFHKSFDELFNLIEQRKKTRLDAGMDSVLWHEKPLQEQTEKLDQLWLHLTKAEAALRVGKWEDVYAARHQLAQYFLSTNDQ</sequence>
<dbReference type="Proteomes" id="UP000007875">
    <property type="component" value="Unassembled WGS sequence"/>
</dbReference>
<evidence type="ECO:0000256" key="2">
    <source>
        <dbReference type="ARBA" id="ARBA00022490"/>
    </source>
</evidence>
<feature type="compositionally biased region" description="Polar residues" evidence="5">
    <location>
        <begin position="1"/>
        <end position="16"/>
    </location>
</feature>